<evidence type="ECO:0000256" key="9">
    <source>
        <dbReference type="ARBA" id="ARBA00023139"/>
    </source>
</evidence>
<feature type="transmembrane region" description="Helical" evidence="12">
    <location>
        <begin position="140"/>
        <end position="163"/>
    </location>
</feature>
<reference evidence="16" key="1">
    <citation type="submission" date="2022-10" db="EMBL/GenBank/DDBJ databases">
        <title>Vagococcus sp. isolated from poultry meat.</title>
        <authorList>
            <person name="Johansson P."/>
            <person name="Bjorkroth J."/>
        </authorList>
    </citation>
    <scope>NUCLEOTIDE SEQUENCE</scope>
    <source>
        <strain evidence="16">STAA11</strain>
    </source>
</reference>
<comment type="subcellular location">
    <subcellularLocation>
        <location evidence="1 12">Cell membrane</location>
        <topology evidence="1 12">Multi-pass membrane protein</topology>
    </subcellularLocation>
</comment>
<evidence type="ECO:0000256" key="5">
    <source>
        <dbReference type="ARBA" id="ARBA00022729"/>
    </source>
</evidence>
<feature type="transmembrane region" description="Helical" evidence="12">
    <location>
        <begin position="66"/>
        <end position="86"/>
    </location>
</feature>
<evidence type="ECO:0000256" key="1">
    <source>
        <dbReference type="ARBA" id="ARBA00004651"/>
    </source>
</evidence>
<dbReference type="KEGG" id="vie:OL234_06775"/>
<evidence type="ECO:0000256" key="11">
    <source>
        <dbReference type="ARBA" id="ARBA00023288"/>
    </source>
</evidence>
<feature type="signal peptide" evidence="14">
    <location>
        <begin position="1"/>
        <end position="25"/>
    </location>
</feature>
<evidence type="ECO:0000256" key="14">
    <source>
        <dbReference type="SAM" id="SignalP"/>
    </source>
</evidence>
<evidence type="ECO:0000256" key="6">
    <source>
        <dbReference type="ARBA" id="ARBA00022927"/>
    </source>
</evidence>
<dbReference type="HAMAP" id="MF_01811">
    <property type="entry name" value="YidC_type2"/>
    <property type="match status" value="1"/>
</dbReference>
<keyword evidence="2 12" id="KW-0813">Transport</keyword>
<feature type="transmembrane region" description="Helical" evidence="12">
    <location>
        <begin position="183"/>
        <end position="203"/>
    </location>
</feature>
<evidence type="ECO:0000256" key="4">
    <source>
        <dbReference type="ARBA" id="ARBA00022692"/>
    </source>
</evidence>
<dbReference type="Pfam" id="PF02096">
    <property type="entry name" value="60KD_IMP"/>
    <property type="match status" value="1"/>
</dbReference>
<evidence type="ECO:0000313" key="16">
    <source>
        <dbReference type="EMBL" id="WEG72687.1"/>
    </source>
</evidence>
<comment type="function">
    <text evidence="12">Required for the insertion and/or proper folding and/or complex formation of integral membrane proteins into the membrane. Involved in integration of membrane proteins that insert both dependently and independently of the Sec translocase complex, as well as at least some lipoproteins.</text>
</comment>
<sequence>MKIKMKKWLLASGLLGLLVTLSGCVQTYKEGPNVGKPTGDGWMYNLLVEPMSHLINYFVDIFSGNYGLAVIVFTLIVRAIILPLGLHQTKKAAYQSEKMQFLKPQMEIIQKKQKSAVTQAEQMAATQELQGLYKDNNMSMFGGIGCLPLLIQMPIFTALFFTIKYMPGIEGATFLGISLGQRSLILTILAALSYLLQSYLGMIGMPEEQKKQMKSMMIMSPLMIGFMSFSAPAGVTLYWVIGGIFSCVQTLIANLYQRPKIRKQVAEEFRKNPPKPVSAYTDNIKPAEKVTPTNAQKSKTLNTGSQKNKKNNGGRNAGRQQKRQK</sequence>
<dbReference type="PANTHER" id="PTHR12428">
    <property type="entry name" value="OXA1"/>
    <property type="match status" value="1"/>
</dbReference>
<keyword evidence="9" id="KW-0564">Palmitate</keyword>
<dbReference type="PROSITE" id="PS51257">
    <property type="entry name" value="PROKAR_LIPOPROTEIN"/>
    <property type="match status" value="1"/>
</dbReference>
<evidence type="ECO:0000256" key="2">
    <source>
        <dbReference type="ARBA" id="ARBA00022448"/>
    </source>
</evidence>
<feature type="region of interest" description="Disordered" evidence="13">
    <location>
        <begin position="267"/>
        <end position="325"/>
    </location>
</feature>
<dbReference type="PRINTS" id="PR00701">
    <property type="entry name" value="60KDINNERMP"/>
</dbReference>
<dbReference type="InterPro" id="IPR023060">
    <property type="entry name" value="YidC/YidC1/YidC2_Firmicutes"/>
</dbReference>
<gene>
    <name evidence="12 16" type="primary">yidC</name>
    <name evidence="16" type="ORF">OL234_06775</name>
</gene>
<name>A0AAF0CTR8_9ENTE</name>
<dbReference type="GO" id="GO:0032977">
    <property type="term" value="F:membrane insertase activity"/>
    <property type="evidence" value="ECO:0007669"/>
    <property type="project" value="InterPro"/>
</dbReference>
<keyword evidence="4 12" id="KW-0812">Transmembrane</keyword>
<dbReference type="RefSeq" id="WP_275468489.1">
    <property type="nucleotide sequence ID" value="NZ_CP110232.1"/>
</dbReference>
<evidence type="ECO:0000259" key="15">
    <source>
        <dbReference type="Pfam" id="PF02096"/>
    </source>
</evidence>
<keyword evidence="5 12" id="KW-0732">Signal</keyword>
<feature type="compositionally biased region" description="Polar residues" evidence="13">
    <location>
        <begin position="291"/>
        <end position="305"/>
    </location>
</feature>
<keyword evidence="3 12" id="KW-1003">Cell membrane</keyword>
<comment type="similarity">
    <text evidence="12">Belongs to the OXA1/ALB3/YidC family. Type 2 subfamily.</text>
</comment>
<evidence type="ECO:0000256" key="7">
    <source>
        <dbReference type="ARBA" id="ARBA00022989"/>
    </source>
</evidence>
<dbReference type="EMBL" id="CP110232">
    <property type="protein sequence ID" value="WEG72687.1"/>
    <property type="molecule type" value="Genomic_DNA"/>
</dbReference>
<keyword evidence="8 12" id="KW-0472">Membrane</keyword>
<protein>
    <recommendedName>
        <fullName evidence="12">Membrane protein insertase YidC</fullName>
    </recommendedName>
    <alternativeName>
        <fullName evidence="12">Foldase YidC</fullName>
    </alternativeName>
    <alternativeName>
        <fullName evidence="12">Membrane integrase YidC</fullName>
    </alternativeName>
    <alternativeName>
        <fullName evidence="12">Membrane protein YidC</fullName>
    </alternativeName>
</protein>
<dbReference type="GO" id="GO:0005886">
    <property type="term" value="C:plasma membrane"/>
    <property type="evidence" value="ECO:0007669"/>
    <property type="project" value="UniProtKB-SubCell"/>
</dbReference>
<feature type="domain" description="Membrane insertase YidC/Oxa/ALB C-terminal" evidence="15">
    <location>
        <begin position="66"/>
        <end position="254"/>
    </location>
</feature>
<evidence type="ECO:0000256" key="12">
    <source>
        <dbReference type="HAMAP-Rule" id="MF_01811"/>
    </source>
</evidence>
<dbReference type="GO" id="GO:0051205">
    <property type="term" value="P:protein insertion into membrane"/>
    <property type="evidence" value="ECO:0007669"/>
    <property type="project" value="TreeGrafter"/>
</dbReference>
<dbReference type="Proteomes" id="UP001179647">
    <property type="component" value="Chromosome"/>
</dbReference>
<dbReference type="InterPro" id="IPR047196">
    <property type="entry name" value="YidC_ALB_C"/>
</dbReference>
<keyword evidence="7 12" id="KW-1133">Transmembrane helix</keyword>
<feature type="transmembrane region" description="Helical" evidence="12">
    <location>
        <begin position="237"/>
        <end position="256"/>
    </location>
</feature>
<evidence type="ECO:0000256" key="8">
    <source>
        <dbReference type="ARBA" id="ARBA00023136"/>
    </source>
</evidence>
<evidence type="ECO:0000256" key="13">
    <source>
        <dbReference type="SAM" id="MobiDB-lite"/>
    </source>
</evidence>
<keyword evidence="10 12" id="KW-0143">Chaperone</keyword>
<dbReference type="CDD" id="cd20070">
    <property type="entry name" value="5TM_YidC_Alb3"/>
    <property type="match status" value="1"/>
</dbReference>
<dbReference type="GO" id="GO:0015031">
    <property type="term" value="P:protein transport"/>
    <property type="evidence" value="ECO:0007669"/>
    <property type="project" value="UniProtKB-KW"/>
</dbReference>
<organism evidence="16 17">
    <name type="scientific">Vagococcus intermedius</name>
    <dbReference type="NCBI Taxonomy" id="2991418"/>
    <lineage>
        <taxon>Bacteria</taxon>
        <taxon>Bacillati</taxon>
        <taxon>Bacillota</taxon>
        <taxon>Bacilli</taxon>
        <taxon>Lactobacillales</taxon>
        <taxon>Enterococcaceae</taxon>
        <taxon>Vagococcus</taxon>
    </lineage>
</organism>
<evidence type="ECO:0000313" key="17">
    <source>
        <dbReference type="Proteomes" id="UP001179647"/>
    </source>
</evidence>
<accession>A0AAF0CTR8</accession>
<evidence type="ECO:0000256" key="3">
    <source>
        <dbReference type="ARBA" id="ARBA00022475"/>
    </source>
</evidence>
<evidence type="ECO:0000256" key="10">
    <source>
        <dbReference type="ARBA" id="ARBA00023186"/>
    </source>
</evidence>
<proteinExistence type="inferred from homology"/>
<keyword evidence="17" id="KW-1185">Reference proteome</keyword>
<dbReference type="AlphaFoldDB" id="A0AAF0CTR8"/>
<keyword evidence="11 12" id="KW-0449">Lipoprotein</keyword>
<dbReference type="NCBIfam" id="TIGR03592">
    <property type="entry name" value="yidC_oxa1_cterm"/>
    <property type="match status" value="1"/>
</dbReference>
<keyword evidence="6 12" id="KW-0653">Protein transport</keyword>
<feature type="chain" id="PRO_5042171310" description="Membrane protein insertase YidC" evidence="14">
    <location>
        <begin position="26"/>
        <end position="325"/>
    </location>
</feature>
<dbReference type="InterPro" id="IPR028055">
    <property type="entry name" value="YidC/Oxa/ALB_C"/>
</dbReference>
<dbReference type="PANTHER" id="PTHR12428:SF65">
    <property type="entry name" value="CYTOCHROME C OXIDASE ASSEMBLY PROTEIN COX18, MITOCHONDRIAL"/>
    <property type="match status" value="1"/>
</dbReference>
<dbReference type="InterPro" id="IPR001708">
    <property type="entry name" value="YidC/ALB3/OXA1/COX18"/>
</dbReference>